<dbReference type="Proteomes" id="UP001307705">
    <property type="component" value="Unassembled WGS sequence"/>
</dbReference>
<dbReference type="SUPFAM" id="SSF48452">
    <property type="entry name" value="TPR-like"/>
    <property type="match status" value="1"/>
</dbReference>
<feature type="repeat" description="TPR" evidence="1">
    <location>
        <begin position="96"/>
        <end position="129"/>
    </location>
</feature>
<keyword evidence="1" id="KW-0802">TPR repeat</keyword>
<evidence type="ECO:0000313" key="4">
    <source>
        <dbReference type="Proteomes" id="UP001307705"/>
    </source>
</evidence>
<feature type="region of interest" description="Disordered" evidence="2">
    <location>
        <begin position="148"/>
        <end position="167"/>
    </location>
</feature>
<name>A0ABQ6Q4L0_9BACT</name>
<keyword evidence="4" id="KW-1185">Reference proteome</keyword>
<dbReference type="Gene3D" id="1.25.40.10">
    <property type="entry name" value="Tetratricopeptide repeat domain"/>
    <property type="match status" value="1"/>
</dbReference>
<reference evidence="3 4" key="1">
    <citation type="submission" date="2023-08" db="EMBL/GenBank/DDBJ databases">
        <title>Draft genome sequence of Algoriphagus taiwanensis.</title>
        <authorList>
            <person name="Takatani N."/>
            <person name="Hosokawa M."/>
            <person name="Sawabe T."/>
        </authorList>
    </citation>
    <scope>NUCLEOTIDE SEQUENCE [LARGE SCALE GENOMIC DNA]</scope>
    <source>
        <strain evidence="3 4">JCM 19755</strain>
    </source>
</reference>
<accession>A0ABQ6Q4L0</accession>
<sequence>MMSWSKSIVAVFLLIPASWTQVSRQNEAIEKAEKSYAEARYEESIADHMVLLNDFAIASAYLDFNLGLSHHHANQPDEAASFYDKTTVSTDKKLSSFAFNQGGILMGDKKEYQAALSKFQSALIKDPTNEEARYNYELLARWLQRDEERKQQENNRPEPSEFAKRKKAEADRMVEQFRFAEALKVMEDALAQDETVAAYQDFITNLKEVVEINEK</sequence>
<dbReference type="InterPro" id="IPR019734">
    <property type="entry name" value="TPR_rpt"/>
</dbReference>
<evidence type="ECO:0008006" key="5">
    <source>
        <dbReference type="Google" id="ProtNLM"/>
    </source>
</evidence>
<evidence type="ECO:0000256" key="2">
    <source>
        <dbReference type="SAM" id="MobiDB-lite"/>
    </source>
</evidence>
<gene>
    <name evidence="3" type="ORF">Ataiwa_32860</name>
</gene>
<evidence type="ECO:0000313" key="3">
    <source>
        <dbReference type="EMBL" id="GMQ35013.1"/>
    </source>
</evidence>
<protein>
    <recommendedName>
        <fullName evidence="5">Tetratricopeptide repeat protein</fullName>
    </recommendedName>
</protein>
<comment type="caution">
    <text evidence="3">The sequence shown here is derived from an EMBL/GenBank/DDBJ whole genome shotgun (WGS) entry which is preliminary data.</text>
</comment>
<organism evidence="3 4">
    <name type="scientific">Algoriphagus taiwanensis</name>
    <dbReference type="NCBI Taxonomy" id="1445656"/>
    <lineage>
        <taxon>Bacteria</taxon>
        <taxon>Pseudomonadati</taxon>
        <taxon>Bacteroidota</taxon>
        <taxon>Cytophagia</taxon>
        <taxon>Cytophagales</taxon>
        <taxon>Cyclobacteriaceae</taxon>
        <taxon>Algoriphagus</taxon>
    </lineage>
</organism>
<proteinExistence type="predicted"/>
<dbReference type="InterPro" id="IPR011990">
    <property type="entry name" value="TPR-like_helical_dom_sf"/>
</dbReference>
<evidence type="ECO:0000256" key="1">
    <source>
        <dbReference type="PROSITE-ProRule" id="PRU00339"/>
    </source>
</evidence>
<dbReference type="EMBL" id="BTPE01000013">
    <property type="protein sequence ID" value="GMQ35013.1"/>
    <property type="molecule type" value="Genomic_DNA"/>
</dbReference>
<dbReference type="RefSeq" id="WP_338229838.1">
    <property type="nucleotide sequence ID" value="NZ_BTPE01000013.1"/>
</dbReference>
<dbReference type="PROSITE" id="PS50005">
    <property type="entry name" value="TPR"/>
    <property type="match status" value="1"/>
</dbReference>